<proteinExistence type="predicted"/>
<feature type="domain" description="DUF397" evidence="2">
    <location>
        <begin position="14"/>
        <end position="64"/>
    </location>
</feature>
<dbReference type="Pfam" id="PF04149">
    <property type="entry name" value="DUF397"/>
    <property type="match status" value="1"/>
</dbReference>
<feature type="region of interest" description="Disordered" evidence="1">
    <location>
        <begin position="1"/>
        <end position="24"/>
    </location>
</feature>
<feature type="compositionally biased region" description="Polar residues" evidence="1">
    <location>
        <begin position="7"/>
        <end position="24"/>
    </location>
</feature>
<organism evidence="3 4">
    <name type="scientific">Streptomyces bathyalis</name>
    <dbReference type="NCBI Taxonomy" id="2710756"/>
    <lineage>
        <taxon>Bacteria</taxon>
        <taxon>Bacillati</taxon>
        <taxon>Actinomycetota</taxon>
        <taxon>Actinomycetes</taxon>
        <taxon>Kitasatosporales</taxon>
        <taxon>Streptomycetaceae</taxon>
        <taxon>Streptomyces</taxon>
    </lineage>
</organism>
<evidence type="ECO:0000313" key="4">
    <source>
        <dbReference type="Proteomes" id="UP000595046"/>
    </source>
</evidence>
<dbReference type="EMBL" id="CP048882">
    <property type="protein sequence ID" value="QPP07170.1"/>
    <property type="molecule type" value="Genomic_DNA"/>
</dbReference>
<evidence type="ECO:0000259" key="2">
    <source>
        <dbReference type="Pfam" id="PF04149"/>
    </source>
</evidence>
<dbReference type="KEGG" id="sbat:G4Z16_13130"/>
<gene>
    <name evidence="3" type="ORF">G4Z16_13130</name>
</gene>
<dbReference type="RefSeq" id="WP_197350960.1">
    <property type="nucleotide sequence ID" value="NZ_CP048882.1"/>
</dbReference>
<protein>
    <submittedName>
        <fullName evidence="3">DUF397 domain-containing protein</fullName>
    </submittedName>
</protein>
<evidence type="ECO:0000256" key="1">
    <source>
        <dbReference type="SAM" id="MobiDB-lite"/>
    </source>
</evidence>
<sequence length="68" mass="7109">MTLKSVAENSSTPEWVRSSYSSNDGPECVEVAAVAPGRVRVRDSKDIAGPQLAFSAASWSAFTGFAAS</sequence>
<evidence type="ECO:0000313" key="3">
    <source>
        <dbReference type="EMBL" id="QPP07170.1"/>
    </source>
</evidence>
<name>A0A7T1T681_9ACTN</name>
<accession>A0A7T1T681</accession>
<reference evidence="4" key="1">
    <citation type="submission" date="2020-02" db="EMBL/GenBank/DDBJ databases">
        <title>Streptomyces sp. ASO4wet.</title>
        <authorList>
            <person name="Risdian C."/>
            <person name="Landwehr W."/>
            <person name="Schupp P."/>
            <person name="Wink J."/>
        </authorList>
    </citation>
    <scope>NUCLEOTIDE SEQUENCE [LARGE SCALE GENOMIC DNA]</scope>
    <source>
        <strain evidence="4">ASO4wet</strain>
    </source>
</reference>
<dbReference type="AlphaFoldDB" id="A0A7T1T681"/>
<dbReference type="Proteomes" id="UP000595046">
    <property type="component" value="Chromosome"/>
</dbReference>
<keyword evidence="4" id="KW-1185">Reference proteome</keyword>
<dbReference type="InterPro" id="IPR007278">
    <property type="entry name" value="DUF397"/>
</dbReference>